<dbReference type="GO" id="GO:0008270">
    <property type="term" value="F:zinc ion binding"/>
    <property type="evidence" value="ECO:0007669"/>
    <property type="project" value="UniProtKB-UniRule"/>
</dbReference>
<keyword evidence="1" id="KW-0862">Zinc</keyword>
<feature type="compositionally biased region" description="Low complexity" evidence="2">
    <location>
        <begin position="255"/>
        <end position="271"/>
    </location>
</feature>
<accession>A0A7R8Z0D2</accession>
<dbReference type="SMART" id="SM00868">
    <property type="entry name" value="zf-AD"/>
    <property type="match status" value="1"/>
</dbReference>
<dbReference type="AlphaFoldDB" id="A0A7R8Z0D2"/>
<feature type="compositionally biased region" description="Basic and acidic residues" evidence="2">
    <location>
        <begin position="420"/>
        <end position="439"/>
    </location>
</feature>
<feature type="compositionally biased region" description="Polar residues" evidence="2">
    <location>
        <begin position="240"/>
        <end position="251"/>
    </location>
</feature>
<dbReference type="GO" id="GO:0005634">
    <property type="term" value="C:nucleus"/>
    <property type="evidence" value="ECO:0007669"/>
    <property type="project" value="InterPro"/>
</dbReference>
<feature type="binding site" evidence="1">
    <location>
        <position position="68"/>
    </location>
    <ligand>
        <name>Zn(2+)</name>
        <dbReference type="ChEBI" id="CHEBI:29105"/>
    </ligand>
</feature>
<reference evidence="4 5" key="1">
    <citation type="submission" date="2020-11" db="EMBL/GenBank/DDBJ databases">
        <authorList>
            <person name="Wallbank WR R."/>
            <person name="Pardo Diaz C."/>
            <person name="Kozak K."/>
            <person name="Martin S."/>
            <person name="Jiggins C."/>
            <person name="Moest M."/>
            <person name="Warren A I."/>
            <person name="Generalovic N T."/>
            <person name="Byers J.R.P. K."/>
            <person name="Montejo-Kovacevich G."/>
            <person name="Yen C E."/>
        </authorList>
    </citation>
    <scope>NUCLEOTIDE SEQUENCE [LARGE SCALE GENOMIC DNA]</scope>
</reference>
<evidence type="ECO:0000313" key="4">
    <source>
        <dbReference type="EMBL" id="CAD7092514.1"/>
    </source>
</evidence>
<dbReference type="EMBL" id="LR899014">
    <property type="protein sequence ID" value="CAD7092514.1"/>
    <property type="molecule type" value="Genomic_DNA"/>
</dbReference>
<evidence type="ECO:0000256" key="1">
    <source>
        <dbReference type="PROSITE-ProRule" id="PRU01263"/>
    </source>
</evidence>
<dbReference type="PROSITE" id="PS51915">
    <property type="entry name" value="ZAD"/>
    <property type="match status" value="1"/>
</dbReference>
<dbReference type="Proteomes" id="UP000594454">
    <property type="component" value="Chromosome 6"/>
</dbReference>
<evidence type="ECO:0000256" key="2">
    <source>
        <dbReference type="SAM" id="MobiDB-lite"/>
    </source>
</evidence>
<feature type="region of interest" description="Disordered" evidence="2">
    <location>
        <begin position="227"/>
        <end position="447"/>
    </location>
</feature>
<proteinExistence type="predicted"/>
<feature type="binding site" evidence="1">
    <location>
        <position position="9"/>
    </location>
    <ligand>
        <name>Zn(2+)</name>
        <dbReference type="ChEBI" id="CHEBI:29105"/>
    </ligand>
</feature>
<dbReference type="InParanoid" id="A0A7R8Z0D2"/>
<dbReference type="InterPro" id="IPR012934">
    <property type="entry name" value="Znf_AD"/>
</dbReference>
<feature type="region of interest" description="Disordered" evidence="2">
    <location>
        <begin position="170"/>
        <end position="194"/>
    </location>
</feature>
<feature type="compositionally biased region" description="Basic residues" evidence="2">
    <location>
        <begin position="309"/>
        <end position="320"/>
    </location>
</feature>
<organism evidence="4 5">
    <name type="scientific">Hermetia illucens</name>
    <name type="common">Black soldier fly</name>
    <dbReference type="NCBI Taxonomy" id="343691"/>
    <lineage>
        <taxon>Eukaryota</taxon>
        <taxon>Metazoa</taxon>
        <taxon>Ecdysozoa</taxon>
        <taxon>Arthropoda</taxon>
        <taxon>Hexapoda</taxon>
        <taxon>Insecta</taxon>
        <taxon>Pterygota</taxon>
        <taxon>Neoptera</taxon>
        <taxon>Endopterygota</taxon>
        <taxon>Diptera</taxon>
        <taxon>Brachycera</taxon>
        <taxon>Stratiomyomorpha</taxon>
        <taxon>Stratiomyidae</taxon>
        <taxon>Hermetiinae</taxon>
        <taxon>Hermetia</taxon>
    </lineage>
</organism>
<keyword evidence="1" id="KW-0479">Metal-binding</keyword>
<gene>
    <name evidence="4" type="ORF">HERILL_LOCUS14869</name>
</gene>
<evidence type="ECO:0000259" key="3">
    <source>
        <dbReference type="PROSITE" id="PS51915"/>
    </source>
</evidence>
<dbReference type="OrthoDB" id="4737882at2759"/>
<keyword evidence="1" id="KW-0863">Zinc-finger</keyword>
<feature type="binding site" evidence="1">
    <location>
        <position position="12"/>
    </location>
    <ligand>
        <name>Zn(2+)</name>
        <dbReference type="ChEBI" id="CHEBI:29105"/>
    </ligand>
</feature>
<sequence>MHQDYTKICRVCMSDGSRDIFHKPPVGSEGTVTSAGKSVSPLERLLEKLRYVTMMKIEENDDLPRLLCDLCIVQLNVAYNFKRQAVENDTKLRQYFIENGITSNQAIIINEAPSLRSSFTASNISQAQPHSRFPIVPLIVKTEPSDVDAFSDITTETNVDLERTRFQSVASNTINSSPEEATRRTNNSVYSNDRSQSSMVYVNSGYEFNSVTPSSDIEFVQNYQLNTNNNRDHNNTQRQSSASKTNANSESNPKRSPSVRNHSPSSSLMNSSERKKVARRNRIAGRKREIANLTINMVPETISTTATKEHRRTSGKTTRVRPKDDKNPSSPSANSTLSSPQTPSDKVKTTDSPVPIKRPAPSNITLQPAAKKPHTEPRIKPTTPTTMPNNISSPNKTPQKVIVINPFNTTKRGPKLKVNKKPENGNRKRSQEKLLRPKIEPPATKKN</sequence>
<evidence type="ECO:0000313" key="5">
    <source>
        <dbReference type="Proteomes" id="UP000594454"/>
    </source>
</evidence>
<dbReference type="SUPFAM" id="SSF57716">
    <property type="entry name" value="Glucocorticoid receptor-like (DNA-binding domain)"/>
    <property type="match status" value="1"/>
</dbReference>
<feature type="compositionally biased region" description="Low complexity" evidence="2">
    <location>
        <begin position="328"/>
        <end position="340"/>
    </location>
</feature>
<dbReference type="Pfam" id="PF07776">
    <property type="entry name" value="zf-AD"/>
    <property type="match status" value="1"/>
</dbReference>
<keyword evidence="5" id="KW-1185">Reference proteome</keyword>
<feature type="domain" description="ZAD" evidence="3">
    <location>
        <begin position="7"/>
        <end position="95"/>
    </location>
</feature>
<protein>
    <recommendedName>
        <fullName evidence="3">ZAD domain-containing protein</fullName>
    </recommendedName>
</protein>
<feature type="compositionally biased region" description="Basic residues" evidence="2">
    <location>
        <begin position="276"/>
        <end position="285"/>
    </location>
</feature>
<feature type="compositionally biased region" description="Polar residues" evidence="2">
    <location>
        <begin position="382"/>
        <end position="398"/>
    </location>
</feature>
<name>A0A7R8Z0D2_HERIL</name>
<feature type="binding site" evidence="1">
    <location>
        <position position="71"/>
    </location>
    <ligand>
        <name>Zn(2+)</name>
        <dbReference type="ChEBI" id="CHEBI:29105"/>
    </ligand>
</feature>